<keyword evidence="1" id="KW-1133">Transmembrane helix</keyword>
<reference evidence="2 3" key="1">
    <citation type="submission" date="2024-01" db="EMBL/GenBank/DDBJ databases">
        <title>A draft genome for the cacao thread blight pathogen Marasmiellus scandens.</title>
        <authorList>
            <person name="Baruah I.K."/>
            <person name="Leung J."/>
            <person name="Bukari Y."/>
            <person name="Amoako-Attah I."/>
            <person name="Meinhardt L.W."/>
            <person name="Bailey B.A."/>
            <person name="Cohen S.P."/>
        </authorList>
    </citation>
    <scope>NUCLEOTIDE SEQUENCE [LARGE SCALE GENOMIC DNA]</scope>
    <source>
        <strain evidence="2 3">GH-19</strain>
    </source>
</reference>
<organism evidence="2 3">
    <name type="scientific">Marasmiellus scandens</name>
    <dbReference type="NCBI Taxonomy" id="2682957"/>
    <lineage>
        <taxon>Eukaryota</taxon>
        <taxon>Fungi</taxon>
        <taxon>Dikarya</taxon>
        <taxon>Basidiomycota</taxon>
        <taxon>Agaricomycotina</taxon>
        <taxon>Agaricomycetes</taxon>
        <taxon>Agaricomycetidae</taxon>
        <taxon>Agaricales</taxon>
        <taxon>Marasmiineae</taxon>
        <taxon>Omphalotaceae</taxon>
        <taxon>Marasmiellus</taxon>
    </lineage>
</organism>
<evidence type="ECO:0000256" key="1">
    <source>
        <dbReference type="SAM" id="Phobius"/>
    </source>
</evidence>
<protein>
    <submittedName>
        <fullName evidence="2">Uncharacterized protein</fullName>
    </submittedName>
</protein>
<keyword evidence="1" id="KW-0472">Membrane</keyword>
<evidence type="ECO:0000313" key="2">
    <source>
        <dbReference type="EMBL" id="KAK7472044.1"/>
    </source>
</evidence>
<sequence length="183" mass="20355">MGLVGAAVPPAAPIIVPVAATLAFAQWVSMVYKDAPDVLRVLMAYIADLTIVMQSIYWIVQARTASLSASSDATSTSRGTLDRRMVGSAFEAYKESGDSTRVHGEIRAFVKSTTAFKKNQRDIVLEKVIELIRNNRFEPPESYKQRGAELGPILNQEDDHWYYEEPGRMSDLGHYGDSNDFIH</sequence>
<gene>
    <name evidence="2" type="ORF">VKT23_000155</name>
</gene>
<keyword evidence="1" id="KW-0812">Transmembrane</keyword>
<keyword evidence="3" id="KW-1185">Reference proteome</keyword>
<dbReference type="EMBL" id="JBANRG010000001">
    <property type="protein sequence ID" value="KAK7472044.1"/>
    <property type="molecule type" value="Genomic_DNA"/>
</dbReference>
<feature type="transmembrane region" description="Helical" evidence="1">
    <location>
        <begin position="41"/>
        <end position="60"/>
    </location>
</feature>
<dbReference type="Proteomes" id="UP001498398">
    <property type="component" value="Unassembled WGS sequence"/>
</dbReference>
<accession>A0ABR1K3I5</accession>
<proteinExistence type="predicted"/>
<evidence type="ECO:0000313" key="3">
    <source>
        <dbReference type="Proteomes" id="UP001498398"/>
    </source>
</evidence>
<comment type="caution">
    <text evidence="2">The sequence shown here is derived from an EMBL/GenBank/DDBJ whole genome shotgun (WGS) entry which is preliminary data.</text>
</comment>
<name>A0ABR1K3I5_9AGAR</name>